<name>A0A4P2QB29_SORCE</name>
<evidence type="ECO:0000313" key="5">
    <source>
        <dbReference type="Proteomes" id="UP000295781"/>
    </source>
</evidence>
<proteinExistence type="predicted"/>
<dbReference type="Gene3D" id="3.50.50.60">
    <property type="entry name" value="FAD/NAD(P)-binding domain"/>
    <property type="match status" value="1"/>
</dbReference>
<organism evidence="4 5">
    <name type="scientific">Sorangium cellulosum</name>
    <name type="common">Polyangium cellulosum</name>
    <dbReference type="NCBI Taxonomy" id="56"/>
    <lineage>
        <taxon>Bacteria</taxon>
        <taxon>Pseudomonadati</taxon>
        <taxon>Myxococcota</taxon>
        <taxon>Polyangia</taxon>
        <taxon>Polyangiales</taxon>
        <taxon>Polyangiaceae</taxon>
        <taxon>Sorangium</taxon>
    </lineage>
</organism>
<gene>
    <name evidence="4" type="ORF">SOCEGT47_070900</name>
</gene>
<evidence type="ECO:0000256" key="2">
    <source>
        <dbReference type="ARBA" id="ARBA00023033"/>
    </source>
</evidence>
<dbReference type="PANTHER" id="PTHR13789:SF309">
    <property type="entry name" value="PUTATIVE (AFU_ORTHOLOGUE AFUA_6G14510)-RELATED"/>
    <property type="match status" value="1"/>
</dbReference>
<accession>A0A4P2QB29</accession>
<dbReference type="EMBL" id="CP012670">
    <property type="protein sequence ID" value="AUX26521.1"/>
    <property type="molecule type" value="Genomic_DNA"/>
</dbReference>
<reference evidence="4 5" key="1">
    <citation type="submission" date="2015-09" db="EMBL/GenBank/DDBJ databases">
        <title>Sorangium comparison.</title>
        <authorList>
            <person name="Zaburannyi N."/>
            <person name="Bunk B."/>
            <person name="Overmann J."/>
            <person name="Mueller R."/>
        </authorList>
    </citation>
    <scope>NUCLEOTIDE SEQUENCE [LARGE SCALE GENOMIC DNA]</scope>
    <source>
        <strain evidence="4 5">So ceGT47</strain>
    </source>
</reference>
<keyword evidence="1" id="KW-0560">Oxidoreductase</keyword>
<dbReference type="PRINTS" id="PR00420">
    <property type="entry name" value="RNGMNOXGNASE"/>
</dbReference>
<dbReference type="SUPFAM" id="SSF51905">
    <property type="entry name" value="FAD/NAD(P)-binding domain"/>
    <property type="match status" value="1"/>
</dbReference>
<evidence type="ECO:0000313" key="4">
    <source>
        <dbReference type="EMBL" id="AUX26521.1"/>
    </source>
</evidence>
<dbReference type="PANTHER" id="PTHR13789">
    <property type="entry name" value="MONOOXYGENASE"/>
    <property type="match status" value="1"/>
</dbReference>
<dbReference type="OrthoDB" id="5499180at2"/>
<evidence type="ECO:0000256" key="1">
    <source>
        <dbReference type="ARBA" id="ARBA00023002"/>
    </source>
</evidence>
<keyword evidence="2 4" id="KW-0503">Monooxygenase</keyword>
<feature type="domain" description="FAD-binding" evidence="3">
    <location>
        <begin position="2"/>
        <end position="335"/>
    </location>
</feature>
<dbReference type="RefSeq" id="WP_129354185.1">
    <property type="nucleotide sequence ID" value="NZ_CP012670.1"/>
</dbReference>
<evidence type="ECO:0000259" key="3">
    <source>
        <dbReference type="Pfam" id="PF01494"/>
    </source>
</evidence>
<dbReference type="InterPro" id="IPR002938">
    <property type="entry name" value="FAD-bd"/>
</dbReference>
<dbReference type="GO" id="GO:0071949">
    <property type="term" value="F:FAD binding"/>
    <property type="evidence" value="ECO:0007669"/>
    <property type="project" value="InterPro"/>
</dbReference>
<dbReference type="Pfam" id="PF01494">
    <property type="entry name" value="FAD_binding_3"/>
    <property type="match status" value="1"/>
</dbReference>
<protein>
    <submittedName>
        <fullName evidence="4">Monooxygenase</fullName>
    </submittedName>
</protein>
<dbReference type="Proteomes" id="UP000295781">
    <property type="component" value="Chromosome"/>
</dbReference>
<dbReference type="InterPro" id="IPR050493">
    <property type="entry name" value="FAD-dep_Monooxygenase_BioMet"/>
</dbReference>
<dbReference type="AlphaFoldDB" id="A0A4P2QB29"/>
<dbReference type="GO" id="GO:0004497">
    <property type="term" value="F:monooxygenase activity"/>
    <property type="evidence" value="ECO:0007669"/>
    <property type="project" value="UniProtKB-KW"/>
</dbReference>
<sequence length="382" mass="41307">MKVIISGGGIAGLSAAGVLAQRGHDVRVFERREGPSTLGAGIVSFPNATRVLRSFGLEEEVRGVAGTPRTMRRMSDRGERLGDLPLSVINERLGAPSYSILRADLHEILTRFAEQSGATVEYSRRVTGVAEGGAVLLSDGRRLEADWVLGADGRMSSPLRKFVLGDNQARYGGFVSWIGVARSAEHVFDPHTVLDVWGCGERFGIVPISSRLAYFAGAAAMPRAAAHRSSIGPMLAERFSAWPQPVQETIRCADADSLREIYVHDHDPIDLWHRQRVLLIGDAAHAPLPTSGQGACQALEDAWHLGRLLDDGVPQAPSELFPRFTAVRREKANAIIGAGRGFAAMLFNPDPAFVSERNRRSRQTNFAEAAQGMAKLWAGALG</sequence>
<dbReference type="InterPro" id="IPR036188">
    <property type="entry name" value="FAD/NAD-bd_sf"/>
</dbReference>